<accession>A0A6A6B7T9</accession>
<evidence type="ECO:0000313" key="1">
    <source>
        <dbReference type="EMBL" id="KAF2139976.1"/>
    </source>
</evidence>
<dbReference type="EMBL" id="ML995491">
    <property type="protein sequence ID" value="KAF2139976.1"/>
    <property type="molecule type" value="Genomic_DNA"/>
</dbReference>
<dbReference type="Pfam" id="PF10294">
    <property type="entry name" value="Methyltransf_16"/>
    <property type="match status" value="1"/>
</dbReference>
<dbReference type="SUPFAM" id="SSF53335">
    <property type="entry name" value="S-adenosyl-L-methionine-dependent methyltransferases"/>
    <property type="match status" value="1"/>
</dbReference>
<dbReference type="PANTHER" id="PTHR14614">
    <property type="entry name" value="HEPATOCELLULAR CARCINOMA-ASSOCIATED ANTIGEN"/>
    <property type="match status" value="1"/>
</dbReference>
<dbReference type="PANTHER" id="PTHR14614:SF156">
    <property type="entry name" value="PROTEIN-LYSINE N-METHYLTRANSFERASE EFM2"/>
    <property type="match status" value="1"/>
</dbReference>
<dbReference type="OrthoDB" id="433955at2759"/>
<dbReference type="AlphaFoldDB" id="A0A6A6B7T9"/>
<dbReference type="InterPro" id="IPR019410">
    <property type="entry name" value="Methyltransf_16"/>
</dbReference>
<proteinExistence type="predicted"/>
<dbReference type="GO" id="GO:0008757">
    <property type="term" value="F:S-adenosylmethionine-dependent methyltransferase activity"/>
    <property type="evidence" value="ECO:0007669"/>
    <property type="project" value="UniProtKB-ARBA"/>
</dbReference>
<dbReference type="Proteomes" id="UP000799438">
    <property type="component" value="Unassembled WGS sequence"/>
</dbReference>
<dbReference type="GeneID" id="54294659"/>
<reference evidence="1" key="1">
    <citation type="journal article" date="2020" name="Stud. Mycol.">
        <title>101 Dothideomycetes genomes: a test case for predicting lifestyles and emergence of pathogens.</title>
        <authorList>
            <person name="Haridas S."/>
            <person name="Albert R."/>
            <person name="Binder M."/>
            <person name="Bloem J."/>
            <person name="Labutti K."/>
            <person name="Salamov A."/>
            <person name="Andreopoulos B."/>
            <person name="Baker S."/>
            <person name="Barry K."/>
            <person name="Bills G."/>
            <person name="Bluhm B."/>
            <person name="Cannon C."/>
            <person name="Castanera R."/>
            <person name="Culley D."/>
            <person name="Daum C."/>
            <person name="Ezra D."/>
            <person name="Gonzalez J."/>
            <person name="Henrissat B."/>
            <person name="Kuo A."/>
            <person name="Liang C."/>
            <person name="Lipzen A."/>
            <person name="Lutzoni F."/>
            <person name="Magnuson J."/>
            <person name="Mondo S."/>
            <person name="Nolan M."/>
            <person name="Ohm R."/>
            <person name="Pangilinan J."/>
            <person name="Park H.-J."/>
            <person name="Ramirez L."/>
            <person name="Alfaro M."/>
            <person name="Sun H."/>
            <person name="Tritt A."/>
            <person name="Yoshinaga Y."/>
            <person name="Zwiers L.-H."/>
            <person name="Turgeon B."/>
            <person name="Goodwin S."/>
            <person name="Spatafora J."/>
            <person name="Crous P."/>
            <person name="Grigoriev I."/>
        </authorList>
    </citation>
    <scope>NUCLEOTIDE SEQUENCE</scope>
    <source>
        <strain evidence="1">CBS 121167</strain>
    </source>
</reference>
<dbReference type="GO" id="GO:0005829">
    <property type="term" value="C:cytosol"/>
    <property type="evidence" value="ECO:0007669"/>
    <property type="project" value="TreeGrafter"/>
</dbReference>
<dbReference type="Gene3D" id="3.40.50.150">
    <property type="entry name" value="Vaccinia Virus protein VP39"/>
    <property type="match status" value="1"/>
</dbReference>
<dbReference type="RefSeq" id="XP_033395689.1">
    <property type="nucleotide sequence ID" value="XM_033537163.1"/>
</dbReference>
<name>A0A6A6B7T9_9PEZI</name>
<protein>
    <submittedName>
        <fullName evidence="1">Uncharacterized protein</fullName>
    </submittedName>
</protein>
<sequence length="376" mass="41932">VLDLPQLYTKPSAQELLNTLTLLTSEPPSWEGSDTEDGDDVAKARPIQINPEGLTSYLTRIIASELRWIEDDSVKEEIWEAASIRLSERSGRTAMPAMTRTFRIPPSKDEVSEELQIHEPSMTADNLGLKTWASSYLLARRLHILADDHASLPKVDGKRRFILELGSGTGLVGLAASMVMGTEVILTDLPEIVENLDRNALTNLEVLEKHNGTAHAAILDWTTPSTMTLSAGAVKDADYQDGTKFDIILAADPLYSPEHPALLVQTMEYWLARHDDARIIVELPLRSAYRPVVEDFFSKMQRIGLKICNEGYETGVDDWGSQGDRTAVRCWWTVWGWNTPQASEAHTVEHDEVAVKAGNMDDSHKELLAEFARLDE</sequence>
<dbReference type="InterPro" id="IPR029063">
    <property type="entry name" value="SAM-dependent_MTases_sf"/>
</dbReference>
<keyword evidence="2" id="KW-1185">Reference proteome</keyword>
<organism evidence="1 2">
    <name type="scientific">Aplosporella prunicola CBS 121167</name>
    <dbReference type="NCBI Taxonomy" id="1176127"/>
    <lineage>
        <taxon>Eukaryota</taxon>
        <taxon>Fungi</taxon>
        <taxon>Dikarya</taxon>
        <taxon>Ascomycota</taxon>
        <taxon>Pezizomycotina</taxon>
        <taxon>Dothideomycetes</taxon>
        <taxon>Dothideomycetes incertae sedis</taxon>
        <taxon>Botryosphaeriales</taxon>
        <taxon>Aplosporellaceae</taxon>
        <taxon>Aplosporella</taxon>
    </lineage>
</organism>
<gene>
    <name evidence="1" type="ORF">K452DRAFT_231380</name>
</gene>
<evidence type="ECO:0000313" key="2">
    <source>
        <dbReference type="Proteomes" id="UP000799438"/>
    </source>
</evidence>
<feature type="non-terminal residue" evidence="1">
    <location>
        <position position="1"/>
    </location>
</feature>